<evidence type="ECO:0000256" key="4">
    <source>
        <dbReference type="ARBA" id="ARBA00023136"/>
    </source>
</evidence>
<sequence>MKAVRTLITTAIVVAMLALGVLFALANDGIVALDVLIYRFESGSLALWVLLALALGGVLGLLASSVMMLRLRARNASLTRKLTRVKTELEKLRTAGLTDGE</sequence>
<evidence type="ECO:0000256" key="2">
    <source>
        <dbReference type="ARBA" id="ARBA00022692"/>
    </source>
</evidence>
<keyword evidence="5" id="KW-0175">Coiled coil</keyword>
<reference evidence="8" key="2">
    <citation type="submission" date="2020-09" db="EMBL/GenBank/DDBJ databases">
        <authorList>
            <person name="Sun Q."/>
            <person name="Kim S."/>
        </authorList>
    </citation>
    <scope>NUCLEOTIDE SEQUENCE</scope>
    <source>
        <strain evidence="8">KCTC 23430</strain>
    </source>
</reference>
<reference evidence="8" key="1">
    <citation type="journal article" date="2014" name="Int. J. Syst. Evol. Microbiol.">
        <title>Complete genome sequence of Corynebacterium casei LMG S-19264T (=DSM 44701T), isolated from a smear-ripened cheese.</title>
        <authorList>
            <consortium name="US DOE Joint Genome Institute (JGI-PGF)"/>
            <person name="Walter F."/>
            <person name="Albersmeier A."/>
            <person name="Kalinowski J."/>
            <person name="Ruckert C."/>
        </authorList>
    </citation>
    <scope>NUCLEOTIDE SEQUENCE</scope>
    <source>
        <strain evidence="8">KCTC 23430</strain>
    </source>
</reference>
<dbReference type="InterPro" id="IPR010445">
    <property type="entry name" value="LapA_dom"/>
</dbReference>
<dbReference type="AlphaFoldDB" id="A0A918XDX2"/>
<evidence type="ECO:0000313" key="9">
    <source>
        <dbReference type="Proteomes" id="UP000644693"/>
    </source>
</evidence>
<keyword evidence="9" id="KW-1185">Reference proteome</keyword>
<evidence type="ECO:0000256" key="1">
    <source>
        <dbReference type="ARBA" id="ARBA00022475"/>
    </source>
</evidence>
<organism evidence="8 9">
    <name type="scientific">Parahalioglobus pacificus</name>
    <dbReference type="NCBI Taxonomy" id="930806"/>
    <lineage>
        <taxon>Bacteria</taxon>
        <taxon>Pseudomonadati</taxon>
        <taxon>Pseudomonadota</taxon>
        <taxon>Gammaproteobacteria</taxon>
        <taxon>Cellvibrionales</taxon>
        <taxon>Halieaceae</taxon>
        <taxon>Parahalioglobus</taxon>
    </lineage>
</organism>
<feature type="transmembrane region" description="Helical" evidence="6">
    <location>
        <begin position="7"/>
        <end position="26"/>
    </location>
</feature>
<protein>
    <recommendedName>
        <fullName evidence="7">Lipopolysaccharide assembly protein A domain-containing protein</fullName>
    </recommendedName>
</protein>
<evidence type="ECO:0000256" key="6">
    <source>
        <dbReference type="SAM" id="Phobius"/>
    </source>
</evidence>
<evidence type="ECO:0000256" key="5">
    <source>
        <dbReference type="SAM" id="Coils"/>
    </source>
</evidence>
<feature type="coiled-coil region" evidence="5">
    <location>
        <begin position="68"/>
        <end position="95"/>
    </location>
</feature>
<dbReference type="RefSeq" id="WP_189474577.1">
    <property type="nucleotide sequence ID" value="NZ_BMYM01000001.1"/>
</dbReference>
<accession>A0A918XDX2</accession>
<gene>
    <name evidence="8" type="ORF">GCM10007053_03530</name>
</gene>
<feature type="domain" description="Lipopolysaccharide assembly protein A" evidence="7">
    <location>
        <begin position="27"/>
        <end position="90"/>
    </location>
</feature>
<dbReference type="EMBL" id="BMYM01000001">
    <property type="protein sequence ID" value="GHD26519.1"/>
    <property type="molecule type" value="Genomic_DNA"/>
</dbReference>
<comment type="caution">
    <text evidence="8">The sequence shown here is derived from an EMBL/GenBank/DDBJ whole genome shotgun (WGS) entry which is preliminary data.</text>
</comment>
<evidence type="ECO:0000256" key="3">
    <source>
        <dbReference type="ARBA" id="ARBA00022989"/>
    </source>
</evidence>
<evidence type="ECO:0000259" key="7">
    <source>
        <dbReference type="Pfam" id="PF06305"/>
    </source>
</evidence>
<feature type="transmembrane region" description="Helical" evidence="6">
    <location>
        <begin position="46"/>
        <end position="71"/>
    </location>
</feature>
<keyword evidence="2 6" id="KW-0812">Transmembrane</keyword>
<keyword evidence="3 6" id="KW-1133">Transmembrane helix</keyword>
<keyword evidence="4 6" id="KW-0472">Membrane</keyword>
<dbReference type="Proteomes" id="UP000644693">
    <property type="component" value="Unassembled WGS sequence"/>
</dbReference>
<name>A0A918XDX2_9GAMM</name>
<dbReference type="GO" id="GO:0005886">
    <property type="term" value="C:plasma membrane"/>
    <property type="evidence" value="ECO:0007669"/>
    <property type="project" value="InterPro"/>
</dbReference>
<keyword evidence="1" id="KW-1003">Cell membrane</keyword>
<evidence type="ECO:0000313" key="8">
    <source>
        <dbReference type="EMBL" id="GHD26519.1"/>
    </source>
</evidence>
<proteinExistence type="predicted"/>
<dbReference type="Pfam" id="PF06305">
    <property type="entry name" value="LapA_dom"/>
    <property type="match status" value="1"/>
</dbReference>